<name>A0A4R1F3N0_9GAMM</name>
<dbReference type="Proteomes" id="UP000294887">
    <property type="component" value="Unassembled WGS sequence"/>
</dbReference>
<organism evidence="4 5">
    <name type="scientific">Cocleimonas flava</name>
    <dbReference type="NCBI Taxonomy" id="634765"/>
    <lineage>
        <taxon>Bacteria</taxon>
        <taxon>Pseudomonadati</taxon>
        <taxon>Pseudomonadota</taxon>
        <taxon>Gammaproteobacteria</taxon>
        <taxon>Thiotrichales</taxon>
        <taxon>Thiotrichaceae</taxon>
        <taxon>Cocleimonas</taxon>
    </lineage>
</organism>
<accession>A0A4R1F3N0</accession>
<reference evidence="4 5" key="1">
    <citation type="submission" date="2019-03" db="EMBL/GenBank/DDBJ databases">
        <title>Genomic Encyclopedia of Type Strains, Phase IV (KMG-IV): sequencing the most valuable type-strain genomes for metagenomic binning, comparative biology and taxonomic classification.</title>
        <authorList>
            <person name="Goeker M."/>
        </authorList>
    </citation>
    <scope>NUCLEOTIDE SEQUENCE [LARGE SCALE GENOMIC DNA]</scope>
    <source>
        <strain evidence="4 5">DSM 24830</strain>
    </source>
</reference>
<dbReference type="CDD" id="cd02197">
    <property type="entry name" value="HypE"/>
    <property type="match status" value="1"/>
</dbReference>
<evidence type="ECO:0000313" key="4">
    <source>
        <dbReference type="EMBL" id="TCJ88403.1"/>
    </source>
</evidence>
<evidence type="ECO:0000259" key="2">
    <source>
        <dbReference type="Pfam" id="PF00586"/>
    </source>
</evidence>
<sequence>MIDLENLPKTKFRGKNITLAHGAGGKAMRDLIDEIFVAGFDSPELTLLEDQARFDLSNLNKLGNRLAMTTDCYVVDPLFFPGGDIGKLAVTGTVNDLAVGGATPLYLTCGMIIEEGFPIDDLQRIVASMKSTADSAGVRIVTGDTKVVPRGAADKLFINTAGVGVIPETSNIQANRAQAGDVVVINGYVGDHGAAIVDARGELALEISTVTDCQPLNDLITEMLKVCPDIHCMRDATRGGLATVLNEFASSSEVAIQLDNTKIPVREEVRGVCEILGLDPLYLANEGKLIAIVSKEDSESLLAAMQKHPIGKDSCIIGAVEESPQGKVILETGFGGNRIIDMLIGEQLPRIC</sequence>
<dbReference type="SUPFAM" id="SSF55326">
    <property type="entry name" value="PurM N-terminal domain-like"/>
    <property type="match status" value="1"/>
</dbReference>
<evidence type="ECO:0000256" key="1">
    <source>
        <dbReference type="ARBA" id="ARBA00006243"/>
    </source>
</evidence>
<dbReference type="FunFam" id="3.30.1330.10:FF:000015">
    <property type="entry name" value="Hydrogenase expression/formation protein HypE"/>
    <property type="match status" value="1"/>
</dbReference>
<dbReference type="Gene3D" id="3.90.650.10">
    <property type="entry name" value="PurM-like C-terminal domain"/>
    <property type="match status" value="1"/>
</dbReference>
<feature type="domain" description="PurM-like N-terminal" evidence="2">
    <location>
        <begin position="63"/>
        <end position="166"/>
    </location>
</feature>
<dbReference type="Gene3D" id="3.30.1330.10">
    <property type="entry name" value="PurM-like, N-terminal domain"/>
    <property type="match status" value="1"/>
</dbReference>
<evidence type="ECO:0000259" key="3">
    <source>
        <dbReference type="Pfam" id="PF02769"/>
    </source>
</evidence>
<dbReference type="Pfam" id="PF02769">
    <property type="entry name" value="AIRS_C"/>
    <property type="match status" value="1"/>
</dbReference>
<protein>
    <submittedName>
        <fullName evidence="4">Hydrogenase expression/formation protein HypE</fullName>
    </submittedName>
</protein>
<dbReference type="InterPro" id="IPR036921">
    <property type="entry name" value="PurM-like_N_sf"/>
</dbReference>
<proteinExistence type="inferred from homology"/>
<dbReference type="InterPro" id="IPR011854">
    <property type="entry name" value="HypE"/>
</dbReference>
<dbReference type="GO" id="GO:0051604">
    <property type="term" value="P:protein maturation"/>
    <property type="evidence" value="ECO:0007669"/>
    <property type="project" value="TreeGrafter"/>
</dbReference>
<dbReference type="AlphaFoldDB" id="A0A4R1F3N0"/>
<dbReference type="RefSeq" id="WP_131904100.1">
    <property type="nucleotide sequence ID" value="NZ_BAAAFU010000008.1"/>
</dbReference>
<dbReference type="PANTHER" id="PTHR30303:SF0">
    <property type="entry name" value="CARBAMOYL DEHYDRATASE HYPE"/>
    <property type="match status" value="1"/>
</dbReference>
<keyword evidence="5" id="KW-1185">Reference proteome</keyword>
<dbReference type="SUPFAM" id="SSF56042">
    <property type="entry name" value="PurM C-terminal domain-like"/>
    <property type="match status" value="1"/>
</dbReference>
<evidence type="ECO:0000313" key="5">
    <source>
        <dbReference type="Proteomes" id="UP000294887"/>
    </source>
</evidence>
<dbReference type="PANTHER" id="PTHR30303">
    <property type="entry name" value="HYDROGENASE ISOENZYMES FORMATION PROTEIN HYPE"/>
    <property type="match status" value="1"/>
</dbReference>
<dbReference type="InterPro" id="IPR036676">
    <property type="entry name" value="PurM-like_C_sf"/>
</dbReference>
<comment type="caution">
    <text evidence="4">The sequence shown here is derived from an EMBL/GenBank/DDBJ whole genome shotgun (WGS) entry which is preliminary data.</text>
</comment>
<dbReference type="EMBL" id="SMFQ01000002">
    <property type="protein sequence ID" value="TCJ88403.1"/>
    <property type="molecule type" value="Genomic_DNA"/>
</dbReference>
<gene>
    <name evidence="4" type="ORF">EV695_0247</name>
</gene>
<dbReference type="NCBIfam" id="TIGR02124">
    <property type="entry name" value="hypE"/>
    <property type="match status" value="1"/>
</dbReference>
<feature type="domain" description="PurM-like C-terminal" evidence="3">
    <location>
        <begin position="178"/>
        <end position="330"/>
    </location>
</feature>
<dbReference type="PIRSF" id="PIRSF005644">
    <property type="entry name" value="Hdrgns_mtr_HypE"/>
    <property type="match status" value="1"/>
</dbReference>
<dbReference type="OrthoDB" id="9801934at2"/>
<dbReference type="InterPro" id="IPR016188">
    <property type="entry name" value="PurM-like_N"/>
</dbReference>
<comment type="similarity">
    <text evidence="1">Belongs to the HypE family.</text>
</comment>
<dbReference type="Pfam" id="PF00586">
    <property type="entry name" value="AIRS"/>
    <property type="match status" value="1"/>
</dbReference>
<dbReference type="InterPro" id="IPR010918">
    <property type="entry name" value="PurM-like_C_dom"/>
</dbReference>